<keyword evidence="2" id="KW-1185">Reference proteome</keyword>
<dbReference type="Proteomes" id="UP001057402">
    <property type="component" value="Chromosome 4"/>
</dbReference>
<gene>
    <name evidence="1" type="ORF">MLD38_012609</name>
</gene>
<organism evidence="1 2">
    <name type="scientific">Melastoma candidum</name>
    <dbReference type="NCBI Taxonomy" id="119954"/>
    <lineage>
        <taxon>Eukaryota</taxon>
        <taxon>Viridiplantae</taxon>
        <taxon>Streptophyta</taxon>
        <taxon>Embryophyta</taxon>
        <taxon>Tracheophyta</taxon>
        <taxon>Spermatophyta</taxon>
        <taxon>Magnoliopsida</taxon>
        <taxon>eudicotyledons</taxon>
        <taxon>Gunneridae</taxon>
        <taxon>Pentapetalae</taxon>
        <taxon>rosids</taxon>
        <taxon>malvids</taxon>
        <taxon>Myrtales</taxon>
        <taxon>Melastomataceae</taxon>
        <taxon>Melastomatoideae</taxon>
        <taxon>Melastomateae</taxon>
        <taxon>Melastoma</taxon>
    </lineage>
</organism>
<evidence type="ECO:0000313" key="2">
    <source>
        <dbReference type="Proteomes" id="UP001057402"/>
    </source>
</evidence>
<protein>
    <submittedName>
        <fullName evidence="1">Uncharacterized protein</fullName>
    </submittedName>
</protein>
<accession>A0ACB9R6G1</accession>
<dbReference type="EMBL" id="CM042883">
    <property type="protein sequence ID" value="KAI4374637.1"/>
    <property type="molecule type" value="Genomic_DNA"/>
</dbReference>
<name>A0ACB9R6G1_9MYRT</name>
<comment type="caution">
    <text evidence="1">The sequence shown here is derived from an EMBL/GenBank/DDBJ whole genome shotgun (WGS) entry which is preliminary data.</text>
</comment>
<sequence length="247" mass="26650">MAAEVGPIAGYVKVYGDDKHRRAAVVGLLDKSSAPVTRDLLGGLHGIESQELDLDLYVPLGWEKRLDLKSGKVYLQRCSSTSSSSSSGERVRANQGASKFQDLNSPPSPSKSPWCLLDEDKLDLKLRTSPVAPSPRDGYQSVCTLDKVRSALEKVEWDPPTRKRPPFWRPSPSSSSSATSNSSSSTLVVEPQLRKGGTTTSTSPVAAGCPGCLLYVLITESNPKCPRCNAVVVPMPTSKRPRIDLNI</sequence>
<evidence type="ECO:0000313" key="1">
    <source>
        <dbReference type="EMBL" id="KAI4374637.1"/>
    </source>
</evidence>
<proteinExistence type="predicted"/>
<reference evidence="2" key="1">
    <citation type="journal article" date="2023" name="Front. Plant Sci.">
        <title>Chromosomal-level genome assembly of Melastoma candidum provides insights into trichome evolution.</title>
        <authorList>
            <person name="Zhong Y."/>
            <person name="Wu W."/>
            <person name="Sun C."/>
            <person name="Zou P."/>
            <person name="Liu Y."/>
            <person name="Dai S."/>
            <person name="Zhou R."/>
        </authorList>
    </citation>
    <scope>NUCLEOTIDE SEQUENCE [LARGE SCALE GENOMIC DNA]</scope>
</reference>